<keyword evidence="2" id="KW-0378">Hydrolase</keyword>
<dbReference type="InterPro" id="IPR003615">
    <property type="entry name" value="HNH_nuc"/>
</dbReference>
<dbReference type="OrthoDB" id="192298at2157"/>
<sequence>MSDADSDPDTDLDADSGVDTDADVDTDRDVDPDATYRDADWLTTQYHDAGRTQRALADACGVSPRTIRKWMQKHGIETRDVDGENHGLYGVERDDDVKAKISESMQGREVSEETRKKMSRAHEGKRIPPSVRERISERLRGREKSERTRERMSASTSGESNPNWKGGYSRRYGPGWSVARERVRDRDAVCRLCGHDGSDTRLEVHHIVPVRTFRNDRERDLGDAHDLSNLVLLCRTCHLGVEHGHIDISVSD</sequence>
<evidence type="ECO:0000256" key="3">
    <source>
        <dbReference type="SAM" id="MobiDB-lite"/>
    </source>
</evidence>
<name>A0A830FGP9_9EURY</name>
<dbReference type="SUPFAM" id="SSF64496">
    <property type="entry name" value="DNA-binding domain of intron-encoded endonucleases"/>
    <property type="match status" value="1"/>
</dbReference>
<dbReference type="InterPro" id="IPR001387">
    <property type="entry name" value="Cro/C1-type_HTH"/>
</dbReference>
<reference evidence="6" key="2">
    <citation type="submission" date="2020-09" db="EMBL/GenBank/DDBJ databases">
        <authorList>
            <person name="Sun Q."/>
            <person name="Ohkuma M."/>
        </authorList>
    </citation>
    <scope>NUCLEOTIDE SEQUENCE</scope>
    <source>
        <strain evidence="6">JCM 19596</strain>
    </source>
</reference>
<evidence type="ECO:0000313" key="7">
    <source>
        <dbReference type="Proteomes" id="UP000607197"/>
    </source>
</evidence>
<protein>
    <recommendedName>
        <fullName evidence="8">HNH endonuclease</fullName>
    </recommendedName>
</protein>
<dbReference type="GO" id="GO:0004519">
    <property type="term" value="F:endonuclease activity"/>
    <property type="evidence" value="ECO:0007669"/>
    <property type="project" value="InterPro"/>
</dbReference>
<gene>
    <name evidence="6" type="ORF">GCM10009039_09750</name>
</gene>
<dbReference type="CDD" id="cd00085">
    <property type="entry name" value="HNHc"/>
    <property type="match status" value="1"/>
</dbReference>
<feature type="domain" description="Nuclease associated modular" evidence="4">
    <location>
        <begin position="89"/>
        <end position="105"/>
    </location>
</feature>
<feature type="domain" description="Nuclease associated modular" evidence="4">
    <location>
        <begin position="106"/>
        <end position="122"/>
    </location>
</feature>
<dbReference type="GO" id="GO:0003677">
    <property type="term" value="F:DNA binding"/>
    <property type="evidence" value="ECO:0007669"/>
    <property type="project" value="InterPro"/>
</dbReference>
<dbReference type="GO" id="GO:0016787">
    <property type="term" value="F:hydrolase activity"/>
    <property type="evidence" value="ECO:0007669"/>
    <property type="project" value="UniProtKB-KW"/>
</dbReference>
<evidence type="ECO:0000256" key="1">
    <source>
        <dbReference type="ARBA" id="ARBA00022722"/>
    </source>
</evidence>
<evidence type="ECO:0008006" key="8">
    <source>
        <dbReference type="Google" id="ProtNLM"/>
    </source>
</evidence>
<dbReference type="GO" id="GO:0005829">
    <property type="term" value="C:cytosol"/>
    <property type="evidence" value="ECO:0007669"/>
    <property type="project" value="TreeGrafter"/>
</dbReference>
<feature type="region of interest" description="Disordered" evidence="3">
    <location>
        <begin position="103"/>
        <end position="166"/>
    </location>
</feature>
<reference evidence="6" key="1">
    <citation type="journal article" date="2014" name="Int. J. Syst. Evol. Microbiol.">
        <title>Complete genome sequence of Corynebacterium casei LMG S-19264T (=DSM 44701T), isolated from a smear-ripened cheese.</title>
        <authorList>
            <consortium name="US DOE Joint Genome Institute (JGI-PGF)"/>
            <person name="Walter F."/>
            <person name="Albersmeier A."/>
            <person name="Kalinowski J."/>
            <person name="Ruckert C."/>
        </authorList>
    </citation>
    <scope>NUCLEOTIDE SEQUENCE</scope>
    <source>
        <strain evidence="6">JCM 19596</strain>
    </source>
</reference>
<keyword evidence="1" id="KW-0540">Nuclease</keyword>
<dbReference type="SMART" id="SM00496">
    <property type="entry name" value="IENR2"/>
    <property type="match status" value="3"/>
</dbReference>
<dbReference type="PANTHER" id="PTHR41286:SF1">
    <property type="entry name" value="HNH NUCLEASE YAJD-RELATED"/>
    <property type="match status" value="1"/>
</dbReference>
<evidence type="ECO:0000259" key="5">
    <source>
        <dbReference type="SMART" id="SM00507"/>
    </source>
</evidence>
<organism evidence="6 7">
    <name type="scientific">Halocalculus aciditolerans</name>
    <dbReference type="NCBI Taxonomy" id="1383812"/>
    <lineage>
        <taxon>Archaea</taxon>
        <taxon>Methanobacteriati</taxon>
        <taxon>Methanobacteriota</taxon>
        <taxon>Stenosarchaea group</taxon>
        <taxon>Halobacteria</taxon>
        <taxon>Halobacteriales</taxon>
        <taxon>Halobacteriaceae</taxon>
        <taxon>Halocalculus</taxon>
    </lineage>
</organism>
<dbReference type="SMART" id="SM00507">
    <property type="entry name" value="HNHc"/>
    <property type="match status" value="1"/>
</dbReference>
<dbReference type="AlphaFoldDB" id="A0A830FGP9"/>
<keyword evidence="7" id="KW-1185">Reference proteome</keyword>
<feature type="compositionally biased region" description="Basic and acidic residues" evidence="3">
    <location>
        <begin position="25"/>
        <end position="38"/>
    </location>
</feature>
<feature type="region of interest" description="Disordered" evidence="3">
    <location>
        <begin position="1"/>
        <end position="38"/>
    </location>
</feature>
<feature type="compositionally biased region" description="Polar residues" evidence="3">
    <location>
        <begin position="153"/>
        <end position="163"/>
    </location>
</feature>
<feature type="domain" description="Nuclease associated modular" evidence="4">
    <location>
        <begin position="140"/>
        <end position="156"/>
    </location>
</feature>
<dbReference type="InterPro" id="IPR002711">
    <property type="entry name" value="HNH"/>
</dbReference>
<feature type="domain" description="HNH nuclease" evidence="5">
    <location>
        <begin position="178"/>
        <end position="239"/>
    </location>
</feature>
<evidence type="ECO:0000259" key="4">
    <source>
        <dbReference type="SMART" id="SM00496"/>
    </source>
</evidence>
<dbReference type="InterPro" id="IPR003611">
    <property type="entry name" value="NUMOD3"/>
</dbReference>
<comment type="caution">
    <text evidence="6">The sequence shown here is derived from an EMBL/GenBank/DDBJ whole genome shotgun (WGS) entry which is preliminary data.</text>
</comment>
<dbReference type="EMBL" id="BMPG01000001">
    <property type="protein sequence ID" value="GGL53594.1"/>
    <property type="molecule type" value="Genomic_DNA"/>
</dbReference>
<dbReference type="RefSeq" id="WP_188976401.1">
    <property type="nucleotide sequence ID" value="NZ_BMPG01000001.1"/>
</dbReference>
<dbReference type="PANTHER" id="PTHR41286">
    <property type="entry name" value="HNH NUCLEASE YAJD-RELATED"/>
    <property type="match status" value="1"/>
</dbReference>
<evidence type="ECO:0000313" key="6">
    <source>
        <dbReference type="EMBL" id="GGL53594.1"/>
    </source>
</evidence>
<proteinExistence type="predicted"/>
<feature type="compositionally biased region" description="Basic and acidic residues" evidence="3">
    <location>
        <begin position="109"/>
        <end position="152"/>
    </location>
</feature>
<evidence type="ECO:0000256" key="2">
    <source>
        <dbReference type="ARBA" id="ARBA00022801"/>
    </source>
</evidence>
<dbReference type="Gene3D" id="1.10.30.50">
    <property type="match status" value="1"/>
</dbReference>
<dbReference type="Pfam" id="PF01844">
    <property type="entry name" value="HNH"/>
    <property type="match status" value="1"/>
</dbReference>
<dbReference type="GO" id="GO:0008270">
    <property type="term" value="F:zinc ion binding"/>
    <property type="evidence" value="ECO:0007669"/>
    <property type="project" value="InterPro"/>
</dbReference>
<dbReference type="Pfam" id="PF07460">
    <property type="entry name" value="NUMOD3"/>
    <property type="match status" value="2"/>
</dbReference>
<dbReference type="CDD" id="cd00093">
    <property type="entry name" value="HTH_XRE"/>
    <property type="match status" value="1"/>
</dbReference>
<feature type="compositionally biased region" description="Acidic residues" evidence="3">
    <location>
        <begin position="1"/>
        <end position="24"/>
    </location>
</feature>
<dbReference type="Proteomes" id="UP000607197">
    <property type="component" value="Unassembled WGS sequence"/>
</dbReference>
<accession>A0A830FGP9</accession>